<feature type="transmembrane region" description="Helical" evidence="1">
    <location>
        <begin position="12"/>
        <end position="30"/>
    </location>
</feature>
<feature type="transmembrane region" description="Helical" evidence="1">
    <location>
        <begin position="50"/>
        <end position="68"/>
    </location>
</feature>
<feature type="transmembrane region" description="Helical" evidence="1">
    <location>
        <begin position="89"/>
        <end position="109"/>
    </location>
</feature>
<keyword evidence="3" id="KW-1185">Reference proteome</keyword>
<evidence type="ECO:0000256" key="1">
    <source>
        <dbReference type="SAM" id="Phobius"/>
    </source>
</evidence>
<organism evidence="2 3">
    <name type="scientific">Melghirimyces thermohalophilus</name>
    <dbReference type="NCBI Taxonomy" id="1236220"/>
    <lineage>
        <taxon>Bacteria</taxon>
        <taxon>Bacillati</taxon>
        <taxon>Bacillota</taxon>
        <taxon>Bacilli</taxon>
        <taxon>Bacillales</taxon>
        <taxon>Thermoactinomycetaceae</taxon>
        <taxon>Melghirimyces</taxon>
    </lineage>
</organism>
<protein>
    <submittedName>
        <fullName evidence="2">Uncharacterized protein</fullName>
    </submittedName>
</protein>
<sequence length="210" mass="24996">MLWLIVRACIKIIILLVGFTVWRYLVIAYWEIQKWWLSGEDVLVVSTTRLGEVLFFIMSFLWVMLAYSTIRHLWEKNRPKLESLKRKHLIFQPIFLIVTALSLNSYLVVTHDEIIRSGFFQLGSDHKPFDQVERVTLDFQYNNRGDDLTYYNLHYQDGSTEEIWYHAITDDHELLKVDRLIRQHQIPKKVLNAPANLEENPSVLQEIYSQ</sequence>
<keyword evidence="1" id="KW-0812">Transmembrane</keyword>
<keyword evidence="1" id="KW-1133">Transmembrane helix</keyword>
<dbReference type="STRING" id="1236220.SAMN04488112_13312"/>
<accession>A0A1G6RXY7</accession>
<evidence type="ECO:0000313" key="2">
    <source>
        <dbReference type="EMBL" id="SDD09532.1"/>
    </source>
</evidence>
<dbReference type="EMBL" id="FMZA01000033">
    <property type="protein sequence ID" value="SDD09532.1"/>
    <property type="molecule type" value="Genomic_DNA"/>
</dbReference>
<gene>
    <name evidence="2" type="ORF">SAMN04488112_13312</name>
</gene>
<name>A0A1G6RXY7_9BACL</name>
<dbReference type="Proteomes" id="UP000199387">
    <property type="component" value="Unassembled WGS sequence"/>
</dbReference>
<proteinExistence type="predicted"/>
<dbReference type="AlphaFoldDB" id="A0A1G6RXY7"/>
<evidence type="ECO:0000313" key="3">
    <source>
        <dbReference type="Proteomes" id="UP000199387"/>
    </source>
</evidence>
<reference evidence="2 3" key="1">
    <citation type="submission" date="2016-10" db="EMBL/GenBank/DDBJ databases">
        <authorList>
            <person name="de Groot N.N."/>
        </authorList>
    </citation>
    <scope>NUCLEOTIDE SEQUENCE [LARGE SCALE GENOMIC DNA]</scope>
    <source>
        <strain evidence="2 3">DSM 45514</strain>
    </source>
</reference>
<keyword evidence="1" id="KW-0472">Membrane</keyword>